<evidence type="ECO:0000313" key="2">
    <source>
        <dbReference type="EMBL" id="CAF2157246.1"/>
    </source>
</evidence>
<accession>A0A816YBP8</accession>
<dbReference type="EMBL" id="CAJNRG010014710">
    <property type="protein sequence ID" value="CAF2157246.1"/>
    <property type="molecule type" value="Genomic_DNA"/>
</dbReference>
<dbReference type="Proteomes" id="UP000663887">
    <property type="component" value="Unassembled WGS sequence"/>
</dbReference>
<feature type="region of interest" description="Disordered" evidence="1">
    <location>
        <begin position="196"/>
        <end position="265"/>
    </location>
</feature>
<reference evidence="2" key="1">
    <citation type="submission" date="2021-02" db="EMBL/GenBank/DDBJ databases">
        <authorList>
            <person name="Nowell W R."/>
        </authorList>
    </citation>
    <scope>NUCLEOTIDE SEQUENCE</scope>
</reference>
<feature type="compositionally biased region" description="Polar residues" evidence="1">
    <location>
        <begin position="224"/>
        <end position="234"/>
    </location>
</feature>
<dbReference type="AlphaFoldDB" id="A0A816YBP8"/>
<feature type="region of interest" description="Disordered" evidence="1">
    <location>
        <begin position="82"/>
        <end position="113"/>
    </location>
</feature>
<gene>
    <name evidence="2" type="ORF">XDN619_LOCUS29862</name>
</gene>
<organism evidence="2 3">
    <name type="scientific">Rotaria magnacalcarata</name>
    <dbReference type="NCBI Taxonomy" id="392030"/>
    <lineage>
        <taxon>Eukaryota</taxon>
        <taxon>Metazoa</taxon>
        <taxon>Spiralia</taxon>
        <taxon>Gnathifera</taxon>
        <taxon>Rotifera</taxon>
        <taxon>Eurotatoria</taxon>
        <taxon>Bdelloidea</taxon>
        <taxon>Philodinida</taxon>
        <taxon>Philodinidae</taxon>
        <taxon>Rotaria</taxon>
    </lineage>
</organism>
<evidence type="ECO:0000313" key="3">
    <source>
        <dbReference type="Proteomes" id="UP000663887"/>
    </source>
</evidence>
<proteinExistence type="predicted"/>
<protein>
    <submittedName>
        <fullName evidence="2">Uncharacterized protein</fullName>
    </submittedName>
</protein>
<name>A0A816YBP8_9BILA</name>
<evidence type="ECO:0000256" key="1">
    <source>
        <dbReference type="SAM" id="MobiDB-lite"/>
    </source>
</evidence>
<sequence>MKKSMKGSTVLSPCQSQAMRLNRLEYRRLQRDINIMSKDLHENLNRLQRQAQDLRYRYTKFVRLVRPNPSFASWKLAQHGHQAEQSEQRISLESINLKPKSRKQQVSSDETSHEANLPLLVSLKLEAEEEVLPIIDLTGTILRPRTSPMNKRLPYQHRVKLVPTAHHNQPTMNSNRTQPSDISSVSYVSSMVSSTTRTVVTQDKNVSKQKISHNDSPPRKPLLNTLTQKSIGRTTRNDASRPIQKESTTNNRTLRRTLRSAEALK</sequence>
<comment type="caution">
    <text evidence="2">The sequence shown here is derived from an EMBL/GenBank/DDBJ whole genome shotgun (WGS) entry which is preliminary data.</text>
</comment>